<reference evidence="1" key="2">
    <citation type="submission" date="2018-03" db="EMBL/GenBank/DDBJ databases">
        <title>The Triticum urartu genome reveals the dynamic nature of wheat genome evolution.</title>
        <authorList>
            <person name="Ling H."/>
            <person name="Ma B."/>
            <person name="Shi X."/>
            <person name="Liu H."/>
            <person name="Dong L."/>
            <person name="Sun H."/>
            <person name="Cao Y."/>
            <person name="Gao Q."/>
            <person name="Zheng S."/>
            <person name="Li Y."/>
            <person name="Yu Y."/>
            <person name="Du H."/>
            <person name="Qi M."/>
            <person name="Li Y."/>
            <person name="Yu H."/>
            <person name="Cui Y."/>
            <person name="Wang N."/>
            <person name="Chen C."/>
            <person name="Wu H."/>
            <person name="Zhao Y."/>
            <person name="Zhang J."/>
            <person name="Li Y."/>
            <person name="Zhou W."/>
            <person name="Zhang B."/>
            <person name="Hu W."/>
            <person name="Eijk M."/>
            <person name="Tang J."/>
            <person name="Witsenboer H."/>
            <person name="Zhao S."/>
            <person name="Li Z."/>
            <person name="Zhang A."/>
            <person name="Wang D."/>
            <person name="Liang C."/>
        </authorList>
    </citation>
    <scope>NUCLEOTIDE SEQUENCE [LARGE SCALE GENOMIC DNA]</scope>
    <source>
        <strain evidence="1">cv. G1812</strain>
    </source>
</reference>
<reference evidence="2" key="1">
    <citation type="journal article" date="2013" name="Nature">
        <title>Draft genome of the wheat A-genome progenitor Triticum urartu.</title>
        <authorList>
            <person name="Ling H.Q."/>
            <person name="Zhao S."/>
            <person name="Liu D."/>
            <person name="Wang J."/>
            <person name="Sun H."/>
            <person name="Zhang C."/>
            <person name="Fan H."/>
            <person name="Li D."/>
            <person name="Dong L."/>
            <person name="Tao Y."/>
            <person name="Gao C."/>
            <person name="Wu H."/>
            <person name="Li Y."/>
            <person name="Cui Y."/>
            <person name="Guo X."/>
            <person name="Zheng S."/>
            <person name="Wang B."/>
            <person name="Yu K."/>
            <person name="Liang Q."/>
            <person name="Yang W."/>
            <person name="Lou X."/>
            <person name="Chen J."/>
            <person name="Feng M."/>
            <person name="Jian J."/>
            <person name="Zhang X."/>
            <person name="Luo G."/>
            <person name="Jiang Y."/>
            <person name="Liu J."/>
            <person name="Wang Z."/>
            <person name="Sha Y."/>
            <person name="Zhang B."/>
            <person name="Wu H."/>
            <person name="Tang D."/>
            <person name="Shen Q."/>
            <person name="Xue P."/>
            <person name="Zou S."/>
            <person name="Wang X."/>
            <person name="Liu X."/>
            <person name="Wang F."/>
            <person name="Yang Y."/>
            <person name="An X."/>
            <person name="Dong Z."/>
            <person name="Zhang K."/>
            <person name="Zhang X."/>
            <person name="Luo M.C."/>
            <person name="Dvorak J."/>
            <person name="Tong Y."/>
            <person name="Wang J."/>
            <person name="Yang H."/>
            <person name="Li Z."/>
            <person name="Wang D."/>
            <person name="Zhang A."/>
            <person name="Wang J."/>
        </authorList>
    </citation>
    <scope>NUCLEOTIDE SEQUENCE</scope>
    <source>
        <strain evidence="2">cv. G1812</strain>
    </source>
</reference>
<reference evidence="1" key="3">
    <citation type="submission" date="2022-06" db="UniProtKB">
        <authorList>
            <consortium name="EnsemblPlants"/>
        </authorList>
    </citation>
    <scope>IDENTIFICATION</scope>
</reference>
<name>A0A8R7V6Q6_TRIUA</name>
<accession>A0A8R7V6Q6</accession>
<proteinExistence type="predicted"/>
<sequence>MSLATRPLLLSCQTPPGGASPAWNVMAATRMAISTRYFRSFHTSSASSAPAGCCCCGSTGALPAAAGAWPLPFCSPESAMGLRFLCKSLASL</sequence>
<organism evidence="1 2">
    <name type="scientific">Triticum urartu</name>
    <name type="common">Red wild einkorn</name>
    <name type="synonym">Crithodium urartu</name>
    <dbReference type="NCBI Taxonomy" id="4572"/>
    <lineage>
        <taxon>Eukaryota</taxon>
        <taxon>Viridiplantae</taxon>
        <taxon>Streptophyta</taxon>
        <taxon>Embryophyta</taxon>
        <taxon>Tracheophyta</taxon>
        <taxon>Spermatophyta</taxon>
        <taxon>Magnoliopsida</taxon>
        <taxon>Liliopsida</taxon>
        <taxon>Poales</taxon>
        <taxon>Poaceae</taxon>
        <taxon>BOP clade</taxon>
        <taxon>Pooideae</taxon>
        <taxon>Triticodae</taxon>
        <taxon>Triticeae</taxon>
        <taxon>Triticinae</taxon>
        <taxon>Triticum</taxon>
    </lineage>
</organism>
<dbReference type="EnsemblPlants" id="TuG1812G0700002314.01.T01">
    <property type="protein sequence ID" value="TuG1812G0700002314.01.T01.cds252868"/>
    <property type="gene ID" value="TuG1812G0700002314.01"/>
</dbReference>
<protein>
    <submittedName>
        <fullName evidence="1">Uncharacterized protein</fullName>
    </submittedName>
</protein>
<keyword evidence="2" id="KW-1185">Reference proteome</keyword>
<dbReference type="Proteomes" id="UP000015106">
    <property type="component" value="Chromosome 7"/>
</dbReference>
<dbReference type="AlphaFoldDB" id="A0A8R7V6Q6"/>
<evidence type="ECO:0000313" key="2">
    <source>
        <dbReference type="Proteomes" id="UP000015106"/>
    </source>
</evidence>
<evidence type="ECO:0000313" key="1">
    <source>
        <dbReference type="EnsemblPlants" id="TuG1812G0700002314.01.T01.cds252868"/>
    </source>
</evidence>
<dbReference type="Gramene" id="TuG1812G0700002314.01.T01">
    <property type="protein sequence ID" value="TuG1812G0700002314.01.T01.cds252868"/>
    <property type="gene ID" value="TuG1812G0700002314.01"/>
</dbReference>